<dbReference type="InParanoid" id="A0A140LCT3"/>
<keyword evidence="2" id="KW-1185">Reference proteome</keyword>
<organism evidence="1 2">
    <name type="scientific">Fervidicola ferrireducens</name>
    <dbReference type="NCBI Taxonomy" id="520764"/>
    <lineage>
        <taxon>Bacteria</taxon>
        <taxon>Bacillati</taxon>
        <taxon>Bacillota</taxon>
        <taxon>Clostridia</taxon>
        <taxon>Thermosediminibacterales</taxon>
        <taxon>Thermosediminibacteraceae</taxon>
        <taxon>Fervidicola</taxon>
    </lineage>
</organism>
<protein>
    <submittedName>
        <fullName evidence="1">Uncharacterized protein</fullName>
    </submittedName>
</protein>
<dbReference type="Proteomes" id="UP000070427">
    <property type="component" value="Unassembled WGS sequence"/>
</dbReference>
<dbReference type="RefSeq" id="WP_157081598.1">
    <property type="nucleotide sequence ID" value="NZ_LOED01000003.1"/>
</dbReference>
<proteinExistence type="predicted"/>
<evidence type="ECO:0000313" key="1">
    <source>
        <dbReference type="EMBL" id="KXG78358.1"/>
    </source>
</evidence>
<reference evidence="1 2" key="1">
    <citation type="submission" date="2015-12" db="EMBL/GenBank/DDBJ databases">
        <title>Draft genome sequnece of Fervidicola ferrireducens strain Y170.</title>
        <authorList>
            <person name="Patel B.K."/>
        </authorList>
    </citation>
    <scope>NUCLEOTIDE SEQUENCE [LARGE SCALE GENOMIC DNA]</scope>
    <source>
        <strain evidence="1 2">Y170</strain>
    </source>
</reference>
<name>A0A140LCT3_9FIRM</name>
<dbReference type="OrthoDB" id="360741at2"/>
<comment type="caution">
    <text evidence="1">The sequence shown here is derived from an EMBL/GenBank/DDBJ whole genome shotgun (WGS) entry which is preliminary data.</text>
</comment>
<accession>A0A140LCT3</accession>
<gene>
    <name evidence="1" type="ORF">AN618_04240</name>
</gene>
<dbReference type="EMBL" id="LOED01000003">
    <property type="protein sequence ID" value="KXG78358.1"/>
    <property type="molecule type" value="Genomic_DNA"/>
</dbReference>
<dbReference type="AlphaFoldDB" id="A0A140LCT3"/>
<evidence type="ECO:0000313" key="2">
    <source>
        <dbReference type="Proteomes" id="UP000070427"/>
    </source>
</evidence>
<dbReference type="STRING" id="520764.AN618_04240"/>
<sequence length="46" mass="5298">MIKYGRKLPKDILTKAIERLPAVFEKKPEIVAAYLRKTARPGAIFR</sequence>